<feature type="region of interest" description="Disordered" evidence="5">
    <location>
        <begin position="95"/>
        <end position="123"/>
    </location>
</feature>
<keyword evidence="3 4" id="KW-0862">Zinc</keyword>
<organism>
    <name type="scientific">Culex quinquefasciatus</name>
    <name type="common">Southern house mosquito</name>
    <name type="synonym">Culex pungens</name>
    <dbReference type="NCBI Taxonomy" id="7176"/>
    <lineage>
        <taxon>Eukaryota</taxon>
        <taxon>Metazoa</taxon>
        <taxon>Ecdysozoa</taxon>
        <taxon>Arthropoda</taxon>
        <taxon>Hexapoda</taxon>
        <taxon>Insecta</taxon>
        <taxon>Pterygota</taxon>
        <taxon>Neoptera</taxon>
        <taxon>Endopterygota</taxon>
        <taxon>Diptera</taxon>
        <taxon>Nematocera</taxon>
        <taxon>Culicoidea</taxon>
        <taxon>Culicidae</taxon>
        <taxon>Culicinae</taxon>
        <taxon>Culicini</taxon>
        <taxon>Culex</taxon>
        <taxon>Culex</taxon>
    </lineage>
</organism>
<reference evidence="8" key="2">
    <citation type="submission" date="2020-05" db="UniProtKB">
        <authorList>
            <consortium name="EnsemblMetazoa"/>
        </authorList>
    </citation>
    <scope>IDENTIFICATION</scope>
    <source>
        <strain evidence="8">JHB</strain>
    </source>
</reference>
<feature type="region of interest" description="Disordered" evidence="5">
    <location>
        <begin position="188"/>
        <end position="211"/>
    </location>
</feature>
<protein>
    <recommendedName>
        <fullName evidence="6">ZAD domain-containing protein</fullName>
    </recommendedName>
</protein>
<dbReference type="EMBL" id="DS232374">
    <property type="protein sequence ID" value="EDS40801.1"/>
    <property type="molecule type" value="Genomic_DNA"/>
</dbReference>
<dbReference type="Gene3D" id="3.40.1800.20">
    <property type="match status" value="1"/>
</dbReference>
<dbReference type="Pfam" id="PF07776">
    <property type="entry name" value="zf-AD"/>
    <property type="match status" value="1"/>
</dbReference>
<feature type="binding site" evidence="4">
    <location>
        <position position="15"/>
    </location>
    <ligand>
        <name>Zn(2+)</name>
        <dbReference type="ChEBI" id="CHEBI:29105"/>
    </ligand>
</feature>
<keyword evidence="1 4" id="KW-0479">Metal-binding</keyword>
<sequence length="497" mass="56652">MRDSACGADPGDQFCRLCFGDEEVNGSMRRLFPEDGRPDREILWKILECTTLKLTFDDDHPAKVCDRCVERMDDFCDYRMQCLRNDKRINGRRLERKRTRNDSCTEQTAPGSPPKRQAHLQSSSTPLVIKAFVEDPLDSFSAEYVDEAEFEDEDGEQQSSAIVKEEYTTADEDRALLEFSLGHMADGANSEEYEESERDQQSGQGGSVKQKKKRTKKILMFEDYAYLLLSSRPKCDSISWACYHRKSLQCGATIGTKANGQVLGHILRSHNHPPEQLTKKALKAVIVHAFRMEEEVYLEDPYEIVRSRMGGDVLLYGGDRYTYSHSRKDGCRIWKCGAHRRCTVSIYMTADGKLFKMSNSEHTLEKILPRFKIAESTPTTSSNASRASLSDVSANIELEFPNPVGSFNYKIVKNNNKRDVLMYEGDRYRFYYKKTNGWTVWRCTVSKACQAMIYQLLDESVAVLGETVHDHLHTIGGKKKRPNSARMVNCPTSEESG</sequence>
<gene>
    <name evidence="8" type="primary">6047836</name>
    <name evidence="7" type="ORF">CpipJ_CPIJ014593</name>
</gene>
<feature type="binding site" evidence="4">
    <location>
        <position position="18"/>
    </location>
    <ligand>
        <name>Zn(2+)</name>
        <dbReference type="ChEBI" id="CHEBI:29105"/>
    </ligand>
</feature>
<evidence type="ECO:0000256" key="3">
    <source>
        <dbReference type="ARBA" id="ARBA00022833"/>
    </source>
</evidence>
<dbReference type="InterPro" id="IPR012934">
    <property type="entry name" value="Znf_AD"/>
</dbReference>
<dbReference type="VEuPathDB" id="VectorBase:CPIJ014593"/>
<evidence type="ECO:0000256" key="2">
    <source>
        <dbReference type="ARBA" id="ARBA00022771"/>
    </source>
</evidence>
<evidence type="ECO:0000313" key="9">
    <source>
        <dbReference type="Proteomes" id="UP000002320"/>
    </source>
</evidence>
<dbReference type="PANTHER" id="PTHR39942">
    <property type="entry name" value="BCDNA.LD26519-RELATED"/>
    <property type="match status" value="1"/>
</dbReference>
<evidence type="ECO:0000313" key="7">
    <source>
        <dbReference type="EMBL" id="EDS40801.1"/>
    </source>
</evidence>
<dbReference type="eggNOG" id="ENOG502TCBE">
    <property type="taxonomic scope" value="Eukaryota"/>
</dbReference>
<proteinExistence type="predicted"/>
<dbReference type="GO" id="GO:0005634">
    <property type="term" value="C:nucleus"/>
    <property type="evidence" value="ECO:0007669"/>
    <property type="project" value="InterPro"/>
</dbReference>
<keyword evidence="2 4" id="KW-0863">Zinc-finger</keyword>
<name>B0X5B6_CULQU</name>
<reference evidence="7" key="1">
    <citation type="submission" date="2007-03" db="EMBL/GenBank/DDBJ databases">
        <title>Annotation of Culex pipiens quinquefasciatus.</title>
        <authorList>
            <consortium name="The Broad Institute Genome Sequencing Platform"/>
            <person name="Atkinson P.W."/>
            <person name="Hemingway J."/>
            <person name="Christensen B.M."/>
            <person name="Higgs S."/>
            <person name="Kodira C."/>
            <person name="Hannick L."/>
            <person name="Megy K."/>
            <person name="O'Leary S."/>
            <person name="Pearson M."/>
            <person name="Haas B.J."/>
            <person name="Mauceli E."/>
            <person name="Wortman J.R."/>
            <person name="Lee N.H."/>
            <person name="Guigo R."/>
            <person name="Stanke M."/>
            <person name="Alvarado L."/>
            <person name="Amedeo P."/>
            <person name="Antoine C.H."/>
            <person name="Arensburger P."/>
            <person name="Bidwell S.L."/>
            <person name="Crawford M."/>
            <person name="Camaro F."/>
            <person name="Devon K."/>
            <person name="Engels R."/>
            <person name="Hammond M."/>
            <person name="Howarth C."/>
            <person name="Koehrsen M."/>
            <person name="Lawson D."/>
            <person name="Montgomery P."/>
            <person name="Nene V."/>
            <person name="Nusbaum C."/>
            <person name="Puiu D."/>
            <person name="Romero-Severson J."/>
            <person name="Severson D.W."/>
            <person name="Shumway M."/>
            <person name="Sisk P."/>
            <person name="Stolte C."/>
            <person name="Zeng Q."/>
            <person name="Eisenstadt E."/>
            <person name="Fraser-Liggett C."/>
            <person name="Strausberg R."/>
            <person name="Galagan J."/>
            <person name="Birren B."/>
            <person name="Collins F.H."/>
        </authorList>
    </citation>
    <scope>NUCLEOTIDE SEQUENCE [LARGE SCALE GENOMIC DNA]</scope>
    <source>
        <strain evidence="7">JHB</strain>
    </source>
</reference>
<evidence type="ECO:0000259" key="6">
    <source>
        <dbReference type="PROSITE" id="PS51915"/>
    </source>
</evidence>
<feature type="domain" description="ZAD" evidence="6">
    <location>
        <begin position="13"/>
        <end position="92"/>
    </location>
</feature>
<dbReference type="SMART" id="SM00868">
    <property type="entry name" value="zf-AD"/>
    <property type="match status" value="1"/>
</dbReference>
<feature type="region of interest" description="Disordered" evidence="5">
    <location>
        <begin position="475"/>
        <end position="497"/>
    </location>
</feature>
<evidence type="ECO:0000256" key="1">
    <source>
        <dbReference type="ARBA" id="ARBA00022723"/>
    </source>
</evidence>
<dbReference type="VEuPathDB" id="VectorBase:CQUJHB004059"/>
<accession>B0X5B6</accession>
<dbReference type="PANTHER" id="PTHR39942:SF1">
    <property type="entry name" value="BCDNA.LD26519-RELATED"/>
    <property type="match status" value="1"/>
</dbReference>
<feature type="region of interest" description="Disordered" evidence="5">
    <location>
        <begin position="148"/>
        <end position="167"/>
    </location>
</feature>
<dbReference type="InterPro" id="IPR007588">
    <property type="entry name" value="Znf_FLYWCH"/>
</dbReference>
<dbReference type="Pfam" id="PF04500">
    <property type="entry name" value="FLYWCH"/>
    <property type="match status" value="3"/>
</dbReference>
<dbReference type="GO" id="GO:0008270">
    <property type="term" value="F:zinc ion binding"/>
    <property type="evidence" value="ECO:0007669"/>
    <property type="project" value="UniProtKB-UniRule"/>
</dbReference>
<feature type="binding site" evidence="4">
    <location>
        <position position="65"/>
    </location>
    <ligand>
        <name>Zn(2+)</name>
        <dbReference type="ChEBI" id="CHEBI:29105"/>
    </ligand>
</feature>
<dbReference type="OrthoDB" id="7762889at2759"/>
<dbReference type="AlphaFoldDB" id="B0X5B6"/>
<evidence type="ECO:0000256" key="5">
    <source>
        <dbReference type="SAM" id="MobiDB-lite"/>
    </source>
</evidence>
<evidence type="ECO:0000313" key="8">
    <source>
        <dbReference type="EnsemblMetazoa" id="CPIJ014593-PA"/>
    </source>
</evidence>
<dbReference type="InParanoid" id="B0X5B6"/>
<feature type="binding site" evidence="4">
    <location>
        <position position="68"/>
    </location>
    <ligand>
        <name>Zn(2+)</name>
        <dbReference type="ChEBI" id="CHEBI:29105"/>
    </ligand>
</feature>
<dbReference type="PROSITE" id="PS51915">
    <property type="entry name" value="ZAD"/>
    <property type="match status" value="1"/>
</dbReference>
<dbReference type="SUPFAM" id="SSF57716">
    <property type="entry name" value="Glucocorticoid receptor-like (DNA-binding domain)"/>
    <property type="match status" value="1"/>
</dbReference>
<evidence type="ECO:0000256" key="4">
    <source>
        <dbReference type="PROSITE-ProRule" id="PRU01263"/>
    </source>
</evidence>
<dbReference type="Proteomes" id="UP000002320">
    <property type="component" value="Unassembled WGS sequence"/>
</dbReference>
<dbReference type="Gene3D" id="2.20.25.240">
    <property type="match status" value="3"/>
</dbReference>
<dbReference type="KEGG" id="cqu:CpipJ_CPIJ014593"/>
<dbReference type="OMA" id="NDSCTEQ"/>
<dbReference type="EnsemblMetazoa" id="CPIJ014593-RA">
    <property type="protein sequence ID" value="CPIJ014593-PA"/>
    <property type="gene ID" value="CPIJ014593"/>
</dbReference>
<keyword evidence="9" id="KW-1185">Reference proteome</keyword>
<dbReference type="HOGENOM" id="CLU_042714_0_0_1"/>